<gene>
    <name evidence="10" type="ORF">C0W93_21030</name>
</gene>
<evidence type="ECO:0000256" key="7">
    <source>
        <dbReference type="ARBA" id="ARBA00023125"/>
    </source>
</evidence>
<evidence type="ECO:0000256" key="4">
    <source>
        <dbReference type="ARBA" id="ARBA00022695"/>
    </source>
</evidence>
<dbReference type="Pfam" id="PF03175">
    <property type="entry name" value="DNA_pol_B_2"/>
    <property type="match status" value="1"/>
</dbReference>
<dbReference type="EMBL" id="PYNS01000044">
    <property type="protein sequence ID" value="PSV05934.1"/>
    <property type="molecule type" value="Genomic_DNA"/>
</dbReference>
<dbReference type="AlphaFoldDB" id="A0A2T3KPE7"/>
<evidence type="ECO:0000256" key="1">
    <source>
        <dbReference type="ARBA" id="ARBA00005755"/>
    </source>
</evidence>
<organism evidence="10 11">
    <name type="scientific">Photobacterium leiognathi subsp. mandapamensis</name>
    <name type="common">Photobacterium mandapamensis</name>
    <dbReference type="NCBI Taxonomy" id="48408"/>
    <lineage>
        <taxon>Bacteria</taxon>
        <taxon>Pseudomonadati</taxon>
        <taxon>Pseudomonadota</taxon>
        <taxon>Gammaproteobacteria</taxon>
        <taxon>Vibrionales</taxon>
        <taxon>Vibrionaceae</taxon>
        <taxon>Photobacterium</taxon>
    </lineage>
</organism>
<feature type="domain" description="DNA-directed DNA polymerase family B mitochondria/virus" evidence="9">
    <location>
        <begin position="189"/>
        <end position="420"/>
    </location>
</feature>
<comment type="catalytic activity">
    <reaction evidence="8">
        <text>DNA(n) + a 2'-deoxyribonucleoside 5'-triphosphate = DNA(n+1) + diphosphate</text>
        <dbReference type="Rhea" id="RHEA:22508"/>
        <dbReference type="Rhea" id="RHEA-COMP:17339"/>
        <dbReference type="Rhea" id="RHEA-COMP:17340"/>
        <dbReference type="ChEBI" id="CHEBI:33019"/>
        <dbReference type="ChEBI" id="CHEBI:61560"/>
        <dbReference type="ChEBI" id="CHEBI:173112"/>
        <dbReference type="EC" id="2.7.7.7"/>
    </reaction>
</comment>
<dbReference type="GO" id="GO:0000166">
    <property type="term" value="F:nucleotide binding"/>
    <property type="evidence" value="ECO:0007669"/>
    <property type="project" value="InterPro"/>
</dbReference>
<evidence type="ECO:0000256" key="3">
    <source>
        <dbReference type="ARBA" id="ARBA00022679"/>
    </source>
</evidence>
<dbReference type="GO" id="GO:0006260">
    <property type="term" value="P:DNA replication"/>
    <property type="evidence" value="ECO:0007669"/>
    <property type="project" value="UniProtKB-KW"/>
</dbReference>
<evidence type="ECO:0000259" key="9">
    <source>
        <dbReference type="Pfam" id="PF03175"/>
    </source>
</evidence>
<dbReference type="SUPFAM" id="SSF56672">
    <property type="entry name" value="DNA/RNA polymerases"/>
    <property type="match status" value="1"/>
</dbReference>
<protein>
    <recommendedName>
        <fullName evidence="2">DNA-directed DNA polymerase</fullName>
        <ecNumber evidence="2">2.7.7.7</ecNumber>
    </recommendedName>
</protein>
<keyword evidence="3" id="KW-0808">Transferase</keyword>
<dbReference type="InterPro" id="IPR043502">
    <property type="entry name" value="DNA/RNA_pol_sf"/>
</dbReference>
<keyword evidence="4" id="KW-0548">Nucleotidyltransferase</keyword>
<keyword evidence="5" id="KW-0235">DNA replication</keyword>
<name>A0A2T3KPE7_PHOLD</name>
<reference evidence="10 11" key="1">
    <citation type="submission" date="2018-03" db="EMBL/GenBank/DDBJ databases">
        <title>Whole genome sequencing of Histamine producing bacteria.</title>
        <authorList>
            <person name="Butler K."/>
        </authorList>
    </citation>
    <scope>NUCLEOTIDE SEQUENCE [LARGE SCALE GENOMIC DNA]</scope>
    <source>
        <strain evidence="10 11">Res.4.1</strain>
    </source>
</reference>
<dbReference type="GO" id="GO:0003677">
    <property type="term" value="F:DNA binding"/>
    <property type="evidence" value="ECO:0007669"/>
    <property type="project" value="UniProtKB-KW"/>
</dbReference>
<dbReference type="Proteomes" id="UP000240530">
    <property type="component" value="Unassembled WGS sequence"/>
</dbReference>
<keyword evidence="6" id="KW-0239">DNA-directed DNA polymerase</keyword>
<keyword evidence="7" id="KW-0238">DNA-binding</keyword>
<dbReference type="EC" id="2.7.7.7" evidence="2"/>
<sequence>MGLNIKHHRWTFEALVGHVLEQMFEQELLDEVPKQVVVFGHFLRADLTTFSDFWINQKTTLRGVSRTVTSAMQDYGVDVQALGKRKAGKDPHVVEASSGEKYRTKVRFVDTLALSPNGSSLAVIGELIGLPKLELPDGYAKDEMRRFKDEQPEQFEAYAMRDAEIALAYGLRMFKFATIELGLSKCPITLGAMGVAVFLKMLKESGVDKREAFGEREITTQLWNAKLGRPHSKKELVPTDARELFEHLAIRCYLGGRNECFTCGPSDVGTYYDFDLSGAYTTGMVDIRPLDYDKAFMTTNIDDYCGHVCGFARVRFSFPDSTRFPCIAVHHDLYGLYFPMIGETYTTASKIEVARNMGANIEILQGVVVPRKNDSEPLFLSFVQLIREKRTSYPKKSYEESMWKELGNSLYGKTSQGLRSKAAFELASGLSKDIPRSAVTNPYFAAHTTGFIRAVIGELLASVPAYRQVISVTSDGFLTDVPMDELNLTGPLCARFNAHNELVINQYN</sequence>
<comment type="caution">
    <text evidence="10">The sequence shown here is derived from an EMBL/GenBank/DDBJ whole genome shotgun (WGS) entry which is preliminary data.</text>
</comment>
<dbReference type="InterPro" id="IPR004868">
    <property type="entry name" value="DNA-dir_DNA_pol_B_mt/vir"/>
</dbReference>
<evidence type="ECO:0000313" key="10">
    <source>
        <dbReference type="EMBL" id="PSV05934.1"/>
    </source>
</evidence>
<proteinExistence type="inferred from homology"/>
<evidence type="ECO:0000256" key="8">
    <source>
        <dbReference type="ARBA" id="ARBA00049244"/>
    </source>
</evidence>
<evidence type="ECO:0000313" key="11">
    <source>
        <dbReference type="Proteomes" id="UP000240530"/>
    </source>
</evidence>
<evidence type="ECO:0000256" key="6">
    <source>
        <dbReference type="ARBA" id="ARBA00022932"/>
    </source>
</evidence>
<evidence type="ECO:0000256" key="2">
    <source>
        <dbReference type="ARBA" id="ARBA00012417"/>
    </source>
</evidence>
<dbReference type="GO" id="GO:0003887">
    <property type="term" value="F:DNA-directed DNA polymerase activity"/>
    <property type="evidence" value="ECO:0007669"/>
    <property type="project" value="UniProtKB-KW"/>
</dbReference>
<accession>A0A2T3KPE7</accession>
<evidence type="ECO:0000256" key="5">
    <source>
        <dbReference type="ARBA" id="ARBA00022705"/>
    </source>
</evidence>
<comment type="similarity">
    <text evidence="1">Belongs to the DNA polymerase type-B family.</text>
</comment>